<reference evidence="4" key="2">
    <citation type="journal article" date="2014" name="ISME J.">
        <title>Microbial stratification in low pH oxic and suboxic macroscopic growths along an acid mine drainage.</title>
        <authorList>
            <person name="Mendez-Garcia C."/>
            <person name="Mesa V."/>
            <person name="Sprenger R.R."/>
            <person name="Richter M."/>
            <person name="Diez M.S."/>
            <person name="Solano J."/>
            <person name="Bargiela R."/>
            <person name="Golyshina O.V."/>
            <person name="Manteca A."/>
            <person name="Ramos J.L."/>
            <person name="Gallego J.R."/>
            <person name="Llorente I."/>
            <person name="Martins Dos Santos V.A."/>
            <person name="Jensen O.N."/>
            <person name="Pelaez A.I."/>
            <person name="Sanchez J."/>
            <person name="Ferrer M."/>
        </authorList>
    </citation>
    <scope>NUCLEOTIDE SEQUENCE</scope>
</reference>
<feature type="domain" description="OB" evidence="3">
    <location>
        <begin position="22"/>
        <end position="101"/>
    </location>
</feature>
<dbReference type="PANTHER" id="PTHR22594:SF34">
    <property type="entry name" value="ASPARAGINE--TRNA LIGASE, MITOCHONDRIAL-RELATED"/>
    <property type="match status" value="1"/>
</dbReference>
<dbReference type="InterPro" id="IPR004365">
    <property type="entry name" value="NA-bd_OB_tRNA"/>
</dbReference>
<dbReference type="Gene3D" id="3.30.930.10">
    <property type="entry name" value="Bira Bifunctional Protein, Domain 2"/>
    <property type="match status" value="1"/>
</dbReference>
<keyword evidence="1" id="KW-0648">Protein biosynthesis</keyword>
<sequence>MSDPPAEPIARIFGPEAVGRRIRIHGWLVRSRSSGGLLFLVVRDRTGQVQVTARRDVLGEADFDRAEHVQIEGSVDIEGTVAEDRRSPGGRELKAARIRVVQSGDPFPVMADQTEEFRLDQRHLVVRSPEMVATFRVKAEILRALREFLSS</sequence>
<dbReference type="EMBL" id="AUZZ01010002">
    <property type="protein sequence ID" value="EQD31192.1"/>
    <property type="molecule type" value="Genomic_DNA"/>
</dbReference>
<dbReference type="GO" id="GO:0003676">
    <property type="term" value="F:nucleic acid binding"/>
    <property type="evidence" value="ECO:0007669"/>
    <property type="project" value="InterPro"/>
</dbReference>
<name>T0YH94_9ZZZZ</name>
<keyword evidence="2 4" id="KW-0030">Aminoacyl-tRNA synthetase</keyword>
<dbReference type="AlphaFoldDB" id="T0YH94"/>
<accession>T0YH94</accession>
<dbReference type="PANTHER" id="PTHR22594">
    <property type="entry name" value="ASPARTYL/LYSYL-TRNA SYNTHETASE"/>
    <property type="match status" value="1"/>
</dbReference>
<dbReference type="InterPro" id="IPR012340">
    <property type="entry name" value="NA-bd_OB-fold"/>
</dbReference>
<dbReference type="GO" id="GO:0006421">
    <property type="term" value="P:asparaginyl-tRNA aminoacylation"/>
    <property type="evidence" value="ECO:0007669"/>
    <property type="project" value="TreeGrafter"/>
</dbReference>
<feature type="non-terminal residue" evidence="4">
    <location>
        <position position="151"/>
    </location>
</feature>
<evidence type="ECO:0000313" key="4">
    <source>
        <dbReference type="EMBL" id="EQD31192.1"/>
    </source>
</evidence>
<organism evidence="4">
    <name type="scientific">mine drainage metagenome</name>
    <dbReference type="NCBI Taxonomy" id="410659"/>
    <lineage>
        <taxon>unclassified sequences</taxon>
        <taxon>metagenomes</taxon>
        <taxon>ecological metagenomes</taxon>
    </lineage>
</organism>
<dbReference type="GO" id="GO:0004816">
    <property type="term" value="F:asparagine-tRNA ligase activity"/>
    <property type="evidence" value="ECO:0007669"/>
    <property type="project" value="TreeGrafter"/>
</dbReference>
<protein>
    <submittedName>
        <fullName evidence="4">Asparaginyl-tRNA synthetase</fullName>
    </submittedName>
</protein>
<evidence type="ECO:0000256" key="1">
    <source>
        <dbReference type="ARBA" id="ARBA00022917"/>
    </source>
</evidence>
<reference evidence="4" key="1">
    <citation type="submission" date="2013-08" db="EMBL/GenBank/DDBJ databases">
        <authorList>
            <person name="Mendez C."/>
            <person name="Richter M."/>
            <person name="Ferrer M."/>
            <person name="Sanchez J."/>
        </authorList>
    </citation>
    <scope>NUCLEOTIDE SEQUENCE</scope>
</reference>
<keyword evidence="2 4" id="KW-0436">Ligase</keyword>
<dbReference type="Pfam" id="PF01336">
    <property type="entry name" value="tRNA_anti-codon"/>
    <property type="match status" value="1"/>
</dbReference>
<evidence type="ECO:0000259" key="3">
    <source>
        <dbReference type="Pfam" id="PF01336"/>
    </source>
</evidence>
<dbReference type="InterPro" id="IPR045864">
    <property type="entry name" value="aa-tRNA-synth_II/BPL/LPL"/>
</dbReference>
<evidence type="ECO:0000256" key="2">
    <source>
        <dbReference type="ARBA" id="ARBA00023146"/>
    </source>
</evidence>
<dbReference type="SUPFAM" id="SSF50249">
    <property type="entry name" value="Nucleic acid-binding proteins"/>
    <property type="match status" value="1"/>
</dbReference>
<dbReference type="Gene3D" id="2.40.50.140">
    <property type="entry name" value="Nucleic acid-binding proteins"/>
    <property type="match status" value="1"/>
</dbReference>
<proteinExistence type="predicted"/>
<dbReference type="GO" id="GO:0005524">
    <property type="term" value="F:ATP binding"/>
    <property type="evidence" value="ECO:0007669"/>
    <property type="project" value="UniProtKB-KW"/>
</dbReference>
<gene>
    <name evidence="4" type="ORF">B2A_13802</name>
</gene>
<comment type="caution">
    <text evidence="4">The sequence shown here is derived from an EMBL/GenBank/DDBJ whole genome shotgun (WGS) entry which is preliminary data.</text>
</comment>